<reference evidence="1" key="1">
    <citation type="submission" date="2022-03" db="EMBL/GenBank/DDBJ databases">
        <authorList>
            <person name="Tunstrom K."/>
        </authorList>
    </citation>
    <scope>NUCLEOTIDE SEQUENCE</scope>
</reference>
<accession>A0AAU9TRS0</accession>
<sequence length="95" mass="11093">MGTIPIKLWEQFPAKIMGGSEVHCIPTSWIILKDDSTIVLVAYPDEPWEVSKERMKNYENREKNWTMYLAKIMYSTGKSFFTDKSSIGKVSRYLH</sequence>
<keyword evidence="2" id="KW-1185">Reference proteome</keyword>
<organism evidence="1 2">
    <name type="scientific">Euphydryas editha</name>
    <name type="common">Edith's checkerspot</name>
    <dbReference type="NCBI Taxonomy" id="104508"/>
    <lineage>
        <taxon>Eukaryota</taxon>
        <taxon>Metazoa</taxon>
        <taxon>Ecdysozoa</taxon>
        <taxon>Arthropoda</taxon>
        <taxon>Hexapoda</taxon>
        <taxon>Insecta</taxon>
        <taxon>Pterygota</taxon>
        <taxon>Neoptera</taxon>
        <taxon>Endopterygota</taxon>
        <taxon>Lepidoptera</taxon>
        <taxon>Glossata</taxon>
        <taxon>Ditrysia</taxon>
        <taxon>Papilionoidea</taxon>
        <taxon>Nymphalidae</taxon>
        <taxon>Nymphalinae</taxon>
        <taxon>Euphydryas</taxon>
    </lineage>
</organism>
<evidence type="ECO:0000313" key="2">
    <source>
        <dbReference type="Proteomes" id="UP001153954"/>
    </source>
</evidence>
<dbReference type="AlphaFoldDB" id="A0AAU9TRS0"/>
<gene>
    <name evidence="1" type="ORF">EEDITHA_LOCUS4352</name>
</gene>
<protein>
    <submittedName>
        <fullName evidence="1">Uncharacterized protein</fullName>
    </submittedName>
</protein>
<comment type="caution">
    <text evidence="1">The sequence shown here is derived from an EMBL/GenBank/DDBJ whole genome shotgun (WGS) entry which is preliminary data.</text>
</comment>
<name>A0AAU9TRS0_EUPED</name>
<proteinExistence type="predicted"/>
<evidence type="ECO:0000313" key="1">
    <source>
        <dbReference type="EMBL" id="CAH2088164.1"/>
    </source>
</evidence>
<dbReference type="EMBL" id="CAKOGL010000007">
    <property type="protein sequence ID" value="CAH2088164.1"/>
    <property type="molecule type" value="Genomic_DNA"/>
</dbReference>
<dbReference type="Proteomes" id="UP001153954">
    <property type="component" value="Unassembled WGS sequence"/>
</dbReference>